<comment type="caution">
    <text evidence="1">The sequence shown here is derived from an EMBL/GenBank/DDBJ whole genome shotgun (WGS) entry which is preliminary data.</text>
</comment>
<evidence type="ECO:0000313" key="1">
    <source>
        <dbReference type="EMBL" id="KAL3604599.1"/>
    </source>
</evidence>
<protein>
    <submittedName>
        <fullName evidence="1">Uncharacterized protein</fullName>
    </submittedName>
</protein>
<accession>A0ACC4CT99</accession>
<organism evidence="1 2">
    <name type="scientific">Populus alba</name>
    <name type="common">White poplar</name>
    <dbReference type="NCBI Taxonomy" id="43335"/>
    <lineage>
        <taxon>Eukaryota</taxon>
        <taxon>Viridiplantae</taxon>
        <taxon>Streptophyta</taxon>
        <taxon>Embryophyta</taxon>
        <taxon>Tracheophyta</taxon>
        <taxon>Spermatophyta</taxon>
        <taxon>Magnoliopsida</taxon>
        <taxon>eudicotyledons</taxon>
        <taxon>Gunneridae</taxon>
        <taxon>Pentapetalae</taxon>
        <taxon>rosids</taxon>
        <taxon>fabids</taxon>
        <taxon>Malpighiales</taxon>
        <taxon>Salicaceae</taxon>
        <taxon>Saliceae</taxon>
        <taxon>Populus</taxon>
    </lineage>
</organism>
<proteinExistence type="predicted"/>
<dbReference type="EMBL" id="RCHU02000002">
    <property type="protein sequence ID" value="KAL3604599.1"/>
    <property type="molecule type" value="Genomic_DNA"/>
</dbReference>
<evidence type="ECO:0000313" key="2">
    <source>
        <dbReference type="Proteomes" id="UP000309997"/>
    </source>
</evidence>
<gene>
    <name evidence="1" type="ORF">D5086_005458</name>
</gene>
<sequence length="503" mass="55900">MQVVDEVLDGFVHLLFVILLSLLASFSSTNLIRGVQAQGTVSLLRDRISKGYNAMACKAKIPPYRTLLSGRLLNCTAVFIEFCLLGVGHLTMASLLAQASGFGSEPLKSYLPSTMLLRSSSTPVLGSLLSSISDSPNNSSSNHHHDINTTFKHSPIHHQSINKLPYHQTGCFCLSTISCTSSPISPSISEFSGRSHQGFRRAQSEGNLQGLLDYSSNNNDEQHYNPNQTRKVSGRSKCLMLETIPSFSFSTSRGRYEDEDEEDEDQSDVQDEEERAELEENVAAENGHFGLSNKMENMVLTEEVRVMDRIYWNVNFEEKREWIGEEMHLARGPGIDCGSNGNGGGGGYGGRSGGGSGDEFDSGGGDMHGTEEYYKRMVQENPGNPLFLRNYAQFLYQTKRDLQGAEEYYSRAILADPKDGEILSQYGKLVWELHQDQDRASSYFERGVQASPEDCHVHAAYASFLWETEDDDDDDDVECKVPQKEFDAKPPRFHEGAVVFARG</sequence>
<name>A0ACC4CT99_POPAL</name>
<reference evidence="1 2" key="1">
    <citation type="journal article" date="2024" name="Plant Biotechnol. J.">
        <title>Genome and CRISPR/Cas9 system of a widespread forest tree (Populus alba) in the world.</title>
        <authorList>
            <person name="Liu Y.J."/>
            <person name="Jiang P.F."/>
            <person name="Han X.M."/>
            <person name="Li X.Y."/>
            <person name="Wang H.M."/>
            <person name="Wang Y.J."/>
            <person name="Wang X.X."/>
            <person name="Zeng Q.Y."/>
        </authorList>
    </citation>
    <scope>NUCLEOTIDE SEQUENCE [LARGE SCALE GENOMIC DNA]</scope>
    <source>
        <strain evidence="2">cv. PAL-ZL1</strain>
    </source>
</reference>
<dbReference type="Proteomes" id="UP000309997">
    <property type="component" value="Unassembled WGS sequence"/>
</dbReference>
<keyword evidence="2" id="KW-1185">Reference proteome</keyword>